<dbReference type="Gramene" id="PHT75148">
    <property type="protein sequence ID" value="PHT75148"/>
    <property type="gene ID" value="T459_18670"/>
</dbReference>
<comment type="caution">
    <text evidence="9">The sequence shown here is derived from an EMBL/GenBank/DDBJ whole genome shotgun (WGS) entry which is preliminary data.</text>
</comment>
<feature type="domain" description="NB-ARC" evidence="8">
    <location>
        <begin position="152"/>
        <end position="226"/>
    </location>
</feature>
<evidence type="ECO:0000256" key="3">
    <source>
        <dbReference type="ARBA" id="ARBA00022737"/>
    </source>
</evidence>
<keyword evidence="2" id="KW-0433">Leucine-rich repeat</keyword>
<dbReference type="STRING" id="4072.A0A2G2YZG9"/>
<dbReference type="GO" id="GO:0005524">
    <property type="term" value="F:ATP binding"/>
    <property type="evidence" value="ECO:0007669"/>
    <property type="project" value="UniProtKB-KW"/>
</dbReference>
<reference evidence="9 10" key="1">
    <citation type="journal article" date="2014" name="Nat. Genet.">
        <title>Genome sequence of the hot pepper provides insights into the evolution of pungency in Capsicum species.</title>
        <authorList>
            <person name="Kim S."/>
            <person name="Park M."/>
            <person name="Yeom S.I."/>
            <person name="Kim Y.M."/>
            <person name="Lee J.M."/>
            <person name="Lee H.A."/>
            <person name="Seo E."/>
            <person name="Choi J."/>
            <person name="Cheong K."/>
            <person name="Kim K.T."/>
            <person name="Jung K."/>
            <person name="Lee G.W."/>
            <person name="Oh S.K."/>
            <person name="Bae C."/>
            <person name="Kim S.B."/>
            <person name="Lee H.Y."/>
            <person name="Kim S.Y."/>
            <person name="Kim M.S."/>
            <person name="Kang B.C."/>
            <person name="Jo Y.D."/>
            <person name="Yang H.B."/>
            <person name="Jeong H.J."/>
            <person name="Kang W.H."/>
            <person name="Kwon J.K."/>
            <person name="Shin C."/>
            <person name="Lim J.Y."/>
            <person name="Park J.H."/>
            <person name="Huh J.H."/>
            <person name="Kim J.S."/>
            <person name="Kim B.D."/>
            <person name="Cohen O."/>
            <person name="Paran I."/>
            <person name="Suh M.C."/>
            <person name="Lee S.B."/>
            <person name="Kim Y.K."/>
            <person name="Shin Y."/>
            <person name="Noh S.J."/>
            <person name="Park J."/>
            <person name="Seo Y.S."/>
            <person name="Kwon S.Y."/>
            <person name="Kim H.A."/>
            <person name="Park J.M."/>
            <person name="Kim H.J."/>
            <person name="Choi S.B."/>
            <person name="Bosland P.W."/>
            <person name="Reeves G."/>
            <person name="Jo S.H."/>
            <person name="Lee B.W."/>
            <person name="Cho H.T."/>
            <person name="Choi H.S."/>
            <person name="Lee M.S."/>
            <person name="Yu Y."/>
            <person name="Do Choi Y."/>
            <person name="Park B.S."/>
            <person name="van Deynze A."/>
            <person name="Ashrafi H."/>
            <person name="Hill T."/>
            <person name="Kim W.T."/>
            <person name="Pai H.S."/>
            <person name="Ahn H.K."/>
            <person name="Yeam I."/>
            <person name="Giovannoni J.J."/>
            <person name="Rose J.K."/>
            <person name="Sorensen I."/>
            <person name="Lee S.J."/>
            <person name="Kim R.W."/>
            <person name="Choi I.Y."/>
            <person name="Choi B.S."/>
            <person name="Lim J.S."/>
            <person name="Lee Y.H."/>
            <person name="Choi D."/>
        </authorList>
    </citation>
    <scope>NUCLEOTIDE SEQUENCE [LARGE SCALE GENOMIC DNA]</scope>
    <source>
        <strain evidence="10">cv. CM334</strain>
    </source>
</reference>
<evidence type="ECO:0000259" key="8">
    <source>
        <dbReference type="Pfam" id="PF00931"/>
    </source>
</evidence>
<feature type="domain" description="NB-ARC" evidence="8">
    <location>
        <begin position="228"/>
        <end position="276"/>
    </location>
</feature>
<evidence type="ECO:0000256" key="1">
    <source>
        <dbReference type="ARBA" id="ARBA00008894"/>
    </source>
</evidence>
<sequence length="652" mass="74162">MAHASVASLTGTIESLLTSNSPMQSLSCDYREEICDLHKKISSLEIFLKNFEKNNVYGQITDLEVELKEVANIAEQTIQLRVTEVVLVNDEKTHERLSDTLQLVAEDIDRIWKVSTKIKDKGKQVSEGSLVQDFSSSINNILNVNSNTVGRDDQKERLLEHLTTSKVIPIVGMGGIGKTTLAKEVYSYESILGRFDVRAWAIVSQQHNIKEILLSLLQSTIKMDDTVKMKGSRILLTTRNDEVACYAGIENISLWMSFMDQDESWNLFKSAAFSSEALPYEFETVGKQIAYECHGLPLTIVVVAGLLKSKRAIKDWESVAKDVKSFFTNDPDERCSRVLGLSYNHLTSDLKTCLLHFGIFREDSEIPAKKLMRSWMAEGFLKLENDLLWNLWTFIVKGMRLSVITFPEEIWGLMQLRHLKLSRFYLPDCPSGSVDKGRHLDFSNIQTISYLSQRCCTKEVIMGIQNVKELGISDFASKCKTFPATIKNLKLERTLTSWSYLDIIAEFPNLEVLKLMDHACLGDEWHPIVRGFTRLKLLLIEKDNFLKHWNFPVLERLVLKKCHNLKEIPIEFAEIHTLQLIELTRCLPKLGDSAARIQQEQQDLGNNPVDVRISNPCPGRDGHPEPHRPKIPLLTSQPTSDIVCSRPKLARL</sequence>
<accession>A0A2G2YZG9</accession>
<dbReference type="Proteomes" id="UP000222542">
    <property type="component" value="Unassembled WGS sequence"/>
</dbReference>
<comment type="similarity">
    <text evidence="1">Belongs to the disease resistance NB-LRR family.</text>
</comment>
<keyword evidence="10" id="KW-1185">Reference proteome</keyword>
<dbReference type="GO" id="GO:0043531">
    <property type="term" value="F:ADP binding"/>
    <property type="evidence" value="ECO:0007669"/>
    <property type="project" value="InterPro"/>
</dbReference>
<dbReference type="Gene3D" id="3.80.10.10">
    <property type="entry name" value="Ribonuclease Inhibitor"/>
    <property type="match status" value="1"/>
</dbReference>
<dbReference type="InterPro" id="IPR032675">
    <property type="entry name" value="LRR_dom_sf"/>
</dbReference>
<dbReference type="InterPro" id="IPR002182">
    <property type="entry name" value="NB-ARC"/>
</dbReference>
<proteinExistence type="inferred from homology"/>
<name>A0A2G2YZG9_CAPAN</name>
<dbReference type="Pfam" id="PF00931">
    <property type="entry name" value="NB-ARC"/>
    <property type="match status" value="2"/>
</dbReference>
<dbReference type="Gene3D" id="3.40.50.300">
    <property type="entry name" value="P-loop containing nucleotide triphosphate hydrolases"/>
    <property type="match status" value="1"/>
</dbReference>
<dbReference type="SUPFAM" id="SSF52047">
    <property type="entry name" value="RNI-like"/>
    <property type="match status" value="1"/>
</dbReference>
<dbReference type="InterPro" id="IPR042197">
    <property type="entry name" value="Apaf_helical"/>
</dbReference>
<dbReference type="InterPro" id="IPR036388">
    <property type="entry name" value="WH-like_DNA-bd_sf"/>
</dbReference>
<keyword evidence="6" id="KW-0067">ATP-binding</keyword>
<gene>
    <name evidence="9" type="ORF">T459_18670</name>
</gene>
<dbReference type="EMBL" id="AYRZ02000007">
    <property type="protein sequence ID" value="PHT75148.1"/>
    <property type="molecule type" value="Genomic_DNA"/>
</dbReference>
<evidence type="ECO:0000256" key="2">
    <source>
        <dbReference type="ARBA" id="ARBA00022614"/>
    </source>
</evidence>
<dbReference type="CDD" id="cd14798">
    <property type="entry name" value="RX-CC_like"/>
    <property type="match status" value="1"/>
</dbReference>
<dbReference type="SUPFAM" id="SSF52540">
    <property type="entry name" value="P-loop containing nucleoside triphosphate hydrolases"/>
    <property type="match status" value="1"/>
</dbReference>
<dbReference type="InterPro" id="IPR027417">
    <property type="entry name" value="P-loop_NTPase"/>
</dbReference>
<evidence type="ECO:0000256" key="5">
    <source>
        <dbReference type="ARBA" id="ARBA00022821"/>
    </source>
</evidence>
<dbReference type="Gene3D" id="1.10.8.430">
    <property type="entry name" value="Helical domain of apoptotic protease-activating factors"/>
    <property type="match status" value="1"/>
</dbReference>
<dbReference type="InterPro" id="IPR038005">
    <property type="entry name" value="RX-like_CC"/>
</dbReference>
<evidence type="ECO:0000313" key="10">
    <source>
        <dbReference type="Proteomes" id="UP000222542"/>
    </source>
</evidence>
<keyword evidence="3" id="KW-0677">Repeat</keyword>
<feature type="region of interest" description="Disordered" evidence="7">
    <location>
        <begin position="605"/>
        <end position="638"/>
    </location>
</feature>
<keyword evidence="5" id="KW-0611">Plant defense</keyword>
<dbReference type="GO" id="GO:0006952">
    <property type="term" value="P:defense response"/>
    <property type="evidence" value="ECO:0007669"/>
    <property type="project" value="UniProtKB-KW"/>
</dbReference>
<evidence type="ECO:0000256" key="7">
    <source>
        <dbReference type="SAM" id="MobiDB-lite"/>
    </source>
</evidence>
<dbReference type="PANTHER" id="PTHR15140">
    <property type="entry name" value="TUBULIN-SPECIFIC CHAPERONE E"/>
    <property type="match status" value="1"/>
</dbReference>
<evidence type="ECO:0000313" key="9">
    <source>
        <dbReference type="EMBL" id="PHT75148.1"/>
    </source>
</evidence>
<dbReference type="PRINTS" id="PR00364">
    <property type="entry name" value="DISEASERSIST"/>
</dbReference>
<dbReference type="AlphaFoldDB" id="A0A2G2YZG9"/>
<keyword evidence="4" id="KW-0547">Nucleotide-binding</keyword>
<reference evidence="9 10" key="2">
    <citation type="journal article" date="2017" name="Genome Biol.">
        <title>New reference genome sequences of hot pepper reveal the massive evolution of plant disease-resistance genes by retroduplication.</title>
        <authorList>
            <person name="Kim S."/>
            <person name="Park J."/>
            <person name="Yeom S.I."/>
            <person name="Kim Y.M."/>
            <person name="Seo E."/>
            <person name="Kim K.T."/>
            <person name="Kim M.S."/>
            <person name="Lee J.M."/>
            <person name="Cheong K."/>
            <person name="Shin H.S."/>
            <person name="Kim S.B."/>
            <person name="Han K."/>
            <person name="Lee J."/>
            <person name="Park M."/>
            <person name="Lee H.A."/>
            <person name="Lee H.Y."/>
            <person name="Lee Y."/>
            <person name="Oh S."/>
            <person name="Lee J.H."/>
            <person name="Choi E."/>
            <person name="Choi E."/>
            <person name="Lee S.E."/>
            <person name="Jeon J."/>
            <person name="Kim H."/>
            <person name="Choi G."/>
            <person name="Song H."/>
            <person name="Lee J."/>
            <person name="Lee S.C."/>
            <person name="Kwon J.K."/>
            <person name="Lee H.Y."/>
            <person name="Koo N."/>
            <person name="Hong Y."/>
            <person name="Kim R.W."/>
            <person name="Kang W.H."/>
            <person name="Huh J.H."/>
            <person name="Kang B.C."/>
            <person name="Yang T.J."/>
            <person name="Lee Y.H."/>
            <person name="Bennetzen J.L."/>
            <person name="Choi D."/>
        </authorList>
    </citation>
    <scope>NUCLEOTIDE SEQUENCE [LARGE SCALE GENOMIC DNA]</scope>
    <source>
        <strain evidence="10">cv. CM334</strain>
    </source>
</reference>
<evidence type="ECO:0000256" key="6">
    <source>
        <dbReference type="ARBA" id="ARBA00022840"/>
    </source>
</evidence>
<dbReference type="Gene3D" id="1.10.10.10">
    <property type="entry name" value="Winged helix-like DNA-binding domain superfamily/Winged helix DNA-binding domain"/>
    <property type="match status" value="1"/>
</dbReference>
<protein>
    <recommendedName>
        <fullName evidence="8">NB-ARC domain-containing protein</fullName>
    </recommendedName>
</protein>
<evidence type="ECO:0000256" key="4">
    <source>
        <dbReference type="ARBA" id="ARBA00022741"/>
    </source>
</evidence>
<dbReference type="PANTHER" id="PTHR15140:SF33">
    <property type="entry name" value="LATE BLIGHT RESISTANCE PROTEIN HOMOLOG R1A-3 ISOFORM X1"/>
    <property type="match status" value="1"/>
</dbReference>
<dbReference type="Gene3D" id="1.20.5.4130">
    <property type="match status" value="1"/>
</dbReference>
<organism evidence="9 10">
    <name type="scientific">Capsicum annuum</name>
    <name type="common">Capsicum pepper</name>
    <dbReference type="NCBI Taxonomy" id="4072"/>
    <lineage>
        <taxon>Eukaryota</taxon>
        <taxon>Viridiplantae</taxon>
        <taxon>Streptophyta</taxon>
        <taxon>Embryophyta</taxon>
        <taxon>Tracheophyta</taxon>
        <taxon>Spermatophyta</taxon>
        <taxon>Magnoliopsida</taxon>
        <taxon>eudicotyledons</taxon>
        <taxon>Gunneridae</taxon>
        <taxon>Pentapetalae</taxon>
        <taxon>asterids</taxon>
        <taxon>lamiids</taxon>
        <taxon>Solanales</taxon>
        <taxon>Solanaceae</taxon>
        <taxon>Solanoideae</taxon>
        <taxon>Capsiceae</taxon>
        <taxon>Capsicum</taxon>
    </lineage>
</organism>